<gene>
    <name evidence="1" type="ORF">LKD42_12590</name>
</gene>
<dbReference type="NCBIfam" id="TIGR01560">
    <property type="entry name" value="put_DNA_pack"/>
    <property type="match status" value="1"/>
</dbReference>
<name>A0ABS8EY19_9FIRM</name>
<accession>A0ABS8EY19</accession>
<proteinExistence type="predicted"/>
<protein>
    <submittedName>
        <fullName evidence="1">Head-tail connector protein</fullName>
    </submittedName>
</protein>
<dbReference type="RefSeq" id="WP_248835918.1">
    <property type="nucleotide sequence ID" value="NZ_JAJEQE010000054.1"/>
</dbReference>
<dbReference type="CDD" id="cd08054">
    <property type="entry name" value="gp6"/>
    <property type="match status" value="1"/>
</dbReference>
<evidence type="ECO:0000313" key="2">
    <source>
        <dbReference type="Proteomes" id="UP001299235"/>
    </source>
</evidence>
<sequence>MKVSEVTLQYLVDYARIDDPTEVEIRELKEMKKQAVAQIKSYTGLTEEELDQHEDITQALVLLIMDAFDNRNLYIEGKASNINKAVESILSMHSINLL</sequence>
<organism evidence="1 2">
    <name type="scientific">Hominisplanchenecus faecis</name>
    <dbReference type="NCBI Taxonomy" id="2885351"/>
    <lineage>
        <taxon>Bacteria</taxon>
        <taxon>Bacillati</taxon>
        <taxon>Bacillota</taxon>
        <taxon>Clostridia</taxon>
        <taxon>Lachnospirales</taxon>
        <taxon>Lachnospiraceae</taxon>
        <taxon>Hominisplanchenecus</taxon>
    </lineage>
</organism>
<keyword evidence="2" id="KW-1185">Reference proteome</keyword>
<comment type="caution">
    <text evidence="1">The sequence shown here is derived from an EMBL/GenBank/DDBJ whole genome shotgun (WGS) entry which is preliminary data.</text>
</comment>
<evidence type="ECO:0000313" key="1">
    <source>
        <dbReference type="EMBL" id="MCC2150066.1"/>
    </source>
</evidence>
<dbReference type="InterPro" id="IPR006450">
    <property type="entry name" value="Phage_HK97_gp6-like"/>
</dbReference>
<dbReference type="EMBL" id="JAJEQE010000054">
    <property type="protein sequence ID" value="MCC2150066.1"/>
    <property type="molecule type" value="Genomic_DNA"/>
</dbReference>
<reference evidence="1 2" key="1">
    <citation type="submission" date="2021-10" db="EMBL/GenBank/DDBJ databases">
        <title>Anaerobic single-cell dispensing facilitates the cultivation of human gut bacteria.</title>
        <authorList>
            <person name="Afrizal A."/>
        </authorList>
    </citation>
    <scope>NUCLEOTIDE SEQUENCE [LARGE SCALE GENOMIC DNA]</scope>
    <source>
        <strain evidence="1 2">CLA-AA-H246</strain>
    </source>
</reference>
<dbReference type="Proteomes" id="UP001299235">
    <property type="component" value="Unassembled WGS sequence"/>
</dbReference>